<evidence type="ECO:0000256" key="2">
    <source>
        <dbReference type="ARBA" id="ARBA00022737"/>
    </source>
</evidence>
<dbReference type="Gene3D" id="3.30.160.60">
    <property type="entry name" value="Classic Zinc Finger"/>
    <property type="match status" value="4"/>
</dbReference>
<feature type="compositionally biased region" description="Basic residues" evidence="6">
    <location>
        <begin position="1101"/>
        <end position="1110"/>
    </location>
</feature>
<feature type="compositionally biased region" description="Acidic residues" evidence="6">
    <location>
        <begin position="2159"/>
        <end position="2183"/>
    </location>
</feature>
<dbReference type="InterPro" id="IPR050688">
    <property type="entry name" value="Zinc_finger/UBP_domain"/>
</dbReference>
<feature type="compositionally biased region" description="Basic and acidic residues" evidence="6">
    <location>
        <begin position="898"/>
        <end position="915"/>
    </location>
</feature>
<comment type="caution">
    <text evidence="8">The sequence shown here is derived from an EMBL/GenBank/DDBJ whole genome shotgun (WGS) entry which is preliminary data.</text>
</comment>
<organism evidence="8 9">
    <name type="scientific">Folsomia candida</name>
    <name type="common">Springtail</name>
    <dbReference type="NCBI Taxonomy" id="158441"/>
    <lineage>
        <taxon>Eukaryota</taxon>
        <taxon>Metazoa</taxon>
        <taxon>Ecdysozoa</taxon>
        <taxon>Arthropoda</taxon>
        <taxon>Hexapoda</taxon>
        <taxon>Collembola</taxon>
        <taxon>Entomobryomorpha</taxon>
        <taxon>Isotomoidea</taxon>
        <taxon>Isotomidae</taxon>
        <taxon>Proisotominae</taxon>
        <taxon>Folsomia</taxon>
    </lineage>
</organism>
<evidence type="ECO:0000256" key="6">
    <source>
        <dbReference type="SAM" id="MobiDB-lite"/>
    </source>
</evidence>
<feature type="region of interest" description="Disordered" evidence="6">
    <location>
        <begin position="1"/>
        <end position="20"/>
    </location>
</feature>
<feature type="compositionally biased region" description="Basic and acidic residues" evidence="6">
    <location>
        <begin position="145"/>
        <end position="154"/>
    </location>
</feature>
<feature type="compositionally biased region" description="Low complexity" evidence="6">
    <location>
        <begin position="219"/>
        <end position="228"/>
    </location>
</feature>
<feature type="compositionally biased region" description="Acidic residues" evidence="6">
    <location>
        <begin position="1541"/>
        <end position="1557"/>
    </location>
</feature>
<feature type="region of interest" description="Disordered" evidence="6">
    <location>
        <begin position="529"/>
        <end position="774"/>
    </location>
</feature>
<keyword evidence="2" id="KW-0677">Repeat</keyword>
<feature type="compositionally biased region" description="Basic and acidic residues" evidence="6">
    <location>
        <begin position="1111"/>
        <end position="1125"/>
    </location>
</feature>
<evidence type="ECO:0000313" key="8">
    <source>
        <dbReference type="EMBL" id="OXA62483.1"/>
    </source>
</evidence>
<feature type="compositionally biased region" description="Basic and acidic residues" evidence="6">
    <location>
        <begin position="843"/>
        <end position="852"/>
    </location>
</feature>
<feature type="domain" description="C2H2-type" evidence="7">
    <location>
        <begin position="1773"/>
        <end position="1800"/>
    </location>
</feature>
<evidence type="ECO:0000259" key="7">
    <source>
        <dbReference type="PROSITE" id="PS50157"/>
    </source>
</evidence>
<feature type="compositionally biased region" description="Acidic residues" evidence="6">
    <location>
        <begin position="252"/>
        <end position="261"/>
    </location>
</feature>
<dbReference type="GO" id="GO:0045944">
    <property type="term" value="P:positive regulation of transcription by RNA polymerase II"/>
    <property type="evidence" value="ECO:0007669"/>
    <property type="project" value="TreeGrafter"/>
</dbReference>
<accession>A0A226EY13</accession>
<feature type="compositionally biased region" description="Polar residues" evidence="6">
    <location>
        <begin position="275"/>
        <end position="286"/>
    </location>
</feature>
<feature type="compositionally biased region" description="Low complexity" evidence="6">
    <location>
        <begin position="640"/>
        <end position="655"/>
    </location>
</feature>
<feature type="compositionally biased region" description="Pro residues" evidence="6">
    <location>
        <begin position="964"/>
        <end position="999"/>
    </location>
</feature>
<feature type="compositionally biased region" description="Basic and acidic residues" evidence="6">
    <location>
        <begin position="739"/>
        <end position="759"/>
    </location>
</feature>
<feature type="compositionally biased region" description="Polar residues" evidence="6">
    <location>
        <begin position="617"/>
        <end position="630"/>
    </location>
</feature>
<evidence type="ECO:0000256" key="4">
    <source>
        <dbReference type="ARBA" id="ARBA00022833"/>
    </source>
</evidence>
<gene>
    <name evidence="8" type="ORF">Fcan01_03786</name>
</gene>
<feature type="compositionally biased region" description="Basic and acidic residues" evidence="6">
    <location>
        <begin position="1320"/>
        <end position="1336"/>
    </location>
</feature>
<feature type="region of interest" description="Disordered" evidence="6">
    <location>
        <begin position="211"/>
        <end position="337"/>
    </location>
</feature>
<dbReference type="InterPro" id="IPR013087">
    <property type="entry name" value="Znf_C2H2_type"/>
</dbReference>
<keyword evidence="3 5" id="KW-0863">Zinc-finger</keyword>
<feature type="compositionally biased region" description="Basic and acidic residues" evidence="6">
    <location>
        <begin position="1570"/>
        <end position="1585"/>
    </location>
</feature>
<feature type="compositionally biased region" description="Basic residues" evidence="6">
    <location>
        <begin position="694"/>
        <end position="715"/>
    </location>
</feature>
<feature type="region of interest" description="Disordered" evidence="6">
    <location>
        <begin position="1470"/>
        <end position="1489"/>
    </location>
</feature>
<evidence type="ECO:0000256" key="5">
    <source>
        <dbReference type="PROSITE-ProRule" id="PRU00042"/>
    </source>
</evidence>
<feature type="compositionally biased region" description="Basic and acidic residues" evidence="6">
    <location>
        <begin position="716"/>
        <end position="729"/>
    </location>
</feature>
<dbReference type="SMART" id="SM00355">
    <property type="entry name" value="ZnF_C2H2"/>
    <property type="match status" value="18"/>
</dbReference>
<evidence type="ECO:0000256" key="1">
    <source>
        <dbReference type="ARBA" id="ARBA00022723"/>
    </source>
</evidence>
<feature type="domain" description="C2H2-type" evidence="7">
    <location>
        <begin position="2851"/>
        <end position="2879"/>
    </location>
</feature>
<evidence type="ECO:0000256" key="3">
    <source>
        <dbReference type="ARBA" id="ARBA00022771"/>
    </source>
</evidence>
<feature type="region of interest" description="Disordered" evidence="6">
    <location>
        <begin position="1066"/>
        <end position="1372"/>
    </location>
</feature>
<dbReference type="PROSITE" id="PS00028">
    <property type="entry name" value="ZINC_FINGER_C2H2_1"/>
    <property type="match status" value="7"/>
</dbReference>
<dbReference type="OrthoDB" id="4737882at2759"/>
<feature type="compositionally biased region" description="Low complexity" evidence="6">
    <location>
        <begin position="1150"/>
        <end position="1176"/>
    </location>
</feature>
<dbReference type="PROSITE" id="PS50157">
    <property type="entry name" value="ZINC_FINGER_C2H2_2"/>
    <property type="match status" value="4"/>
</dbReference>
<feature type="region of interest" description="Disordered" evidence="6">
    <location>
        <begin position="107"/>
        <end position="186"/>
    </location>
</feature>
<feature type="compositionally biased region" description="Basic residues" evidence="6">
    <location>
        <begin position="1218"/>
        <end position="1238"/>
    </location>
</feature>
<proteinExistence type="predicted"/>
<protein>
    <submittedName>
        <fullName evidence="8">PR domain zinc finger protein 15</fullName>
    </submittedName>
</protein>
<keyword evidence="4" id="KW-0862">Zinc</keyword>
<dbReference type="EMBL" id="LNIX01000001">
    <property type="protein sequence ID" value="OXA62483.1"/>
    <property type="molecule type" value="Genomic_DNA"/>
</dbReference>
<feature type="compositionally biased region" description="Basic and acidic residues" evidence="6">
    <location>
        <begin position="1517"/>
        <end position="1526"/>
    </location>
</feature>
<evidence type="ECO:0000313" key="9">
    <source>
        <dbReference type="Proteomes" id="UP000198287"/>
    </source>
</evidence>
<dbReference type="GO" id="GO:0008270">
    <property type="term" value="F:zinc ion binding"/>
    <property type="evidence" value="ECO:0007669"/>
    <property type="project" value="UniProtKB-KW"/>
</dbReference>
<feature type="region of interest" description="Disordered" evidence="6">
    <location>
        <begin position="834"/>
        <end position="1016"/>
    </location>
</feature>
<name>A0A226EY13_FOLCA</name>
<feature type="region of interest" description="Disordered" evidence="6">
    <location>
        <begin position="1662"/>
        <end position="1691"/>
    </location>
</feature>
<dbReference type="Proteomes" id="UP000198287">
    <property type="component" value="Unassembled WGS sequence"/>
</dbReference>
<dbReference type="PANTHER" id="PTHR24403:SF67">
    <property type="entry name" value="FI01116P-RELATED"/>
    <property type="match status" value="1"/>
</dbReference>
<feature type="domain" description="C2H2-type" evidence="7">
    <location>
        <begin position="2445"/>
        <end position="2473"/>
    </location>
</feature>
<feature type="compositionally biased region" description="Basic and acidic residues" evidence="6">
    <location>
        <begin position="1299"/>
        <end position="1310"/>
    </location>
</feature>
<feature type="compositionally biased region" description="Basic and acidic residues" evidence="6">
    <location>
        <begin position="2184"/>
        <end position="2198"/>
    </location>
</feature>
<dbReference type="GO" id="GO:0005634">
    <property type="term" value="C:nucleus"/>
    <property type="evidence" value="ECO:0007669"/>
    <property type="project" value="TreeGrafter"/>
</dbReference>
<feature type="compositionally biased region" description="Low complexity" evidence="6">
    <location>
        <begin position="1207"/>
        <end position="1217"/>
    </location>
</feature>
<feature type="compositionally biased region" description="Basic and acidic residues" evidence="6">
    <location>
        <begin position="861"/>
        <end position="884"/>
    </location>
</feature>
<feature type="compositionally biased region" description="Polar residues" evidence="6">
    <location>
        <begin position="155"/>
        <end position="171"/>
    </location>
</feature>
<feature type="compositionally biased region" description="Basic and acidic residues" evidence="6">
    <location>
        <begin position="656"/>
        <end position="693"/>
    </location>
</feature>
<keyword evidence="1" id="KW-0479">Metal-binding</keyword>
<feature type="region of interest" description="Disordered" evidence="6">
    <location>
        <begin position="1510"/>
        <end position="1587"/>
    </location>
</feature>
<feature type="domain" description="C2H2-type" evidence="7">
    <location>
        <begin position="2339"/>
        <end position="2362"/>
    </location>
</feature>
<reference evidence="8 9" key="1">
    <citation type="submission" date="2015-12" db="EMBL/GenBank/DDBJ databases">
        <title>The genome of Folsomia candida.</title>
        <authorList>
            <person name="Faddeeva A."/>
            <person name="Derks M.F."/>
            <person name="Anvar Y."/>
            <person name="Smit S."/>
            <person name="Van Straalen N."/>
            <person name="Roelofs D."/>
        </authorList>
    </citation>
    <scope>NUCLEOTIDE SEQUENCE [LARGE SCALE GENOMIC DNA]</scope>
    <source>
        <strain evidence="8 9">VU population</strain>
        <tissue evidence="8">Whole body</tissue>
    </source>
</reference>
<feature type="compositionally biased region" description="Pro residues" evidence="6">
    <location>
        <begin position="548"/>
        <end position="559"/>
    </location>
</feature>
<dbReference type="PANTHER" id="PTHR24403">
    <property type="entry name" value="ZINC FINGER PROTEIN"/>
    <property type="match status" value="1"/>
</dbReference>
<feature type="compositionally biased region" description="Low complexity" evidence="6">
    <location>
        <begin position="1344"/>
        <end position="1358"/>
    </location>
</feature>
<feature type="region of interest" description="Disordered" evidence="6">
    <location>
        <begin position="2157"/>
        <end position="2198"/>
    </location>
</feature>
<sequence>MERSKFDTPFTRRDRSNTDYREDGRTVDLFLKFRQLRPYLLSRLKKIKRERKEWDYREEVEDMKYLLSVMANMSADENHGAPALQRFIDRIHEMIRKNPISEISTVTIESDHEDDSETAAPRSPSPTEICYESFSGPLPTARTIPLERDADRNTFFESMETSTPKPSSRNPWGTPGGDYSSRGCAVPSQDIDMRSASSSSSYSVGRGHGVANQWSDSAGNGSSFRPFGRGSGKAYEPMIRPPMTREQKSLDDWENDDDDEDFSRRDGNYSFGRGDSNNGGSFSDKSNNNDEPWRGDAFASFNRDVNSGRSDFSREYNHQSPYVRPNSRGGGGGREEMYDRRLPKEFLPKGPRSNNSYNNVDKGGSVRIDYKHGAKVDEAAVASTSPWITSVKNNPTSVPYQQSTFDPNIAAAAAAFAYSQQQNIQAMASQQQQNIQAMASQQQQNIQAMASQQQQNIQAMTPQQHIQQQMYLSQQQQPLLKNPNLYQNPALMAVNMQALNMNARGVNPANVPRFQPPLLASPPSAGFVRSATPLPPPPSFNNYANHASPPPPAAAPPPTASHHPSTSDDMPSSEQLKEIFRHKAKQSFSRGPKEIPLSRPPLGLSQSQSAVPPPQKSPSQGLLATNQMLSDRNPRLQHKSSSSSSAKPSSSSSSSSRHDRSTSQSGGDKDSSEHHDLDPRRNRDRDSDRYDKRHHDKHHHSSDRHHHRSDRHHHSDKSSSRDDRKDRSRFSSPVASSSAERDKQKDKDKDKDRVMRINIDEPVLQTPNSRLDDIRNRVKEKLPIDVTRPGSKLQQIRQQVEKERFHALGRPGVTKKPSSFDEAIVVPVDVVARHTVSKPQSKSSKDISKETDVSGAGGSQKNKDKTTTTPVQKDKANVTKDKSNRGKKSAHHISPLDSDAKSNRNANLKDKERGNKMSVTKKRLSSTSRLSKSKKNQGAETSEVEAAPKKPPVFRIPKIKRPTPPRSPSPPPRDPTPPPPTPSPSPPPPALSPPPPAPPAEQESHPTEEESAFATEKLRKLVTDDFIKQFVLSEMDGQEANGILNDPSVFAIVKERLKDQIKNILKNKPVAGDDAAVEETTTSSEAGPDSAERGGHQSRSTTRKKNSKRRSSLEKLHDALKEMRFDTMMPLGPRRCTLGSNDDAESAGVNSTTDSPSKPSDTTKKSSPTAAKASNSELAKPVPQKAKSSPPKKLNVESNGDNEVAEPTPATTTPPKKGGTKRKRPASKARANKRKKGPVTRAQAAVKSAIKIQQKDKPSKVGKKKLAEAAATEKPSALSDVARITRSMKNRGGNIRVKVKVEPELVKQEPIDDTAEDDNSFTRDPEPVHQQDEESQSHQPPSISNETSNSSTRLSTLTMPLPSFDDDDDDDMIDFSDAMSVDIDIKDEPEDYSLIDDDGSLHMTVNNVILDDTPPQNNFEIPDTNYDEDLTDILKDVPTFKTSFPEDEEDIVTSFTGLISGTSTKISDIFDKLDPGSQESSLPSRPDSADIQKECFAVVDFLINQVDEAETAEQEANQDHHEEDNSTKFPGHGSDYSCYSSDDEGGSSTDSVEEEPNDFFQFCDDYPDQDAPKTDTETQDSKDPMSHLPALKPNPFLHWGQPQPDALPRSPTMAYLINRPNRRVGPALKINMTKLRKNIWTKMPPVQVERKIKTEDGFGVKIEPGFDGLSPMDVDSSDSDNPGPRSPILKRDPFISKIELQKLEDTNKRTSIDIPIYLPGCDPYAGEEGRITNLRGHALYVCPNQPCSFKAPNAALFKDHMPTCPHAIDLKSMGCPHCKKRVKAIVNLLEHLKTHGQQKQVCSLCTFKTWATSELTRHMKAFHKVFNYKVERFETTDPEDDAEMVMFPKDVIARMSTVQQLRDSYACYADRIVFGPNEIDKVPIRQIFHTLAYCSLCTYASKVRVNFIRHLEAHKKADTKPEVIIPVTDPVNPVPCLERKELMFDKMTNWAGSSHENKTGNTNSDSSTVPQFVLEQFRYVCNVKGCEQITVDEYMLRTHIRTLHPEVENYDCPHCAKHEATRNDKRNSVPVDKLGPHLKLHGPKLYRCAYCDMIHTQLPLMEKHIPEKHPERKPIHYLIRNLDNDGNQANRRNSSDESAPMDKWRCTLCAAKQLFPSYNEVKSHCVTAHKIRCQFMCFECKYATDSDVAVMNHITEDCKGEDDDPTSESDLEESDIDPEETEAEREQRLKEKEEEKVKKEERAKIRAEKKAKKIVVEGRILIMWYRSEFDSKQENIIHGPLWKRTLNVKHIRGIFLEYGKERLPKMSSSLMLQSREKIAAPVIGKTTRRPYKAPPKVDKMPAPEATAKLFICPKCNLFKTKSAANMRVHLYNELGYQRYRCNKCNVKFVTESSLKGHLVGDHGTSLDENCYELLPVDSEIESFIIAYFTSIEEKEVQSEGITSSSDLSPTNKQPTFMCKHCGQECQNAHNLKTHVLAKHIASDRYQCGHCGTTFWNQALVRNHHSRAHQGLEYLLEEKFVLDLTPEFWSSEYGLPIGLASKKSTLSPMKRASVSDDMFMPSSSTSSDLTLGSRMPVLDMHDDDDPLLFGFADMDPSIIDDSRLAENGSNLEDSFLLQLLEEDTKGSGGDELTLNRTGNSAYNPNALAYKCFHCGENSLSVRGARGHWEKVHSARLEERCNYYEYRAFNSLNQLPPCIQLTCSLCEYTVSALSLMKDHHETVHPTQPYRMKRKLRTGHMMFECGICFHECYMKEQVLEHIAAVHPSIREPTYVTTDLREKSSENEEPLTGKLVEDRVRYGCNYPPCQLDFETRSASHAHEVAFNHNPTSKKVNIKYVRFVINATIRIPVADGIRSANVEATKTVFKCPNCPYQADERQKLVTEHLGEHVHTYTCPVCSRSFQTYLDTKFHIRFQHSDPSGSPLINPNMLNARASLEESIIQVKIVLPDEKNGE</sequence>
<keyword evidence="9" id="KW-1185">Reference proteome</keyword>